<gene>
    <name evidence="2" type="ORF">SLEP1_g51448</name>
</gene>
<proteinExistence type="predicted"/>
<name>A0AAV5M3F6_9ROSI</name>
<dbReference type="Proteomes" id="UP001054252">
    <property type="component" value="Unassembled WGS sequence"/>
</dbReference>
<reference evidence="2 3" key="1">
    <citation type="journal article" date="2021" name="Commun. Biol.">
        <title>The genome of Shorea leprosula (Dipterocarpaceae) highlights the ecological relevance of drought in aseasonal tropical rainforests.</title>
        <authorList>
            <person name="Ng K.K.S."/>
            <person name="Kobayashi M.J."/>
            <person name="Fawcett J.A."/>
            <person name="Hatakeyama M."/>
            <person name="Paape T."/>
            <person name="Ng C.H."/>
            <person name="Ang C.C."/>
            <person name="Tnah L.H."/>
            <person name="Lee C.T."/>
            <person name="Nishiyama T."/>
            <person name="Sese J."/>
            <person name="O'Brien M.J."/>
            <person name="Copetti D."/>
            <person name="Mohd Noor M.I."/>
            <person name="Ong R.C."/>
            <person name="Putra M."/>
            <person name="Sireger I.Z."/>
            <person name="Indrioko S."/>
            <person name="Kosugi Y."/>
            <person name="Izuno A."/>
            <person name="Isagi Y."/>
            <person name="Lee S.L."/>
            <person name="Shimizu K.K."/>
        </authorList>
    </citation>
    <scope>NUCLEOTIDE SEQUENCE [LARGE SCALE GENOMIC DNA]</scope>
    <source>
        <strain evidence="2">214</strain>
    </source>
</reference>
<dbReference type="AlphaFoldDB" id="A0AAV5M3F6"/>
<comment type="caution">
    <text evidence="2">The sequence shown here is derived from an EMBL/GenBank/DDBJ whole genome shotgun (WGS) entry which is preliminary data.</text>
</comment>
<organism evidence="2 3">
    <name type="scientific">Rubroshorea leprosula</name>
    <dbReference type="NCBI Taxonomy" id="152421"/>
    <lineage>
        <taxon>Eukaryota</taxon>
        <taxon>Viridiplantae</taxon>
        <taxon>Streptophyta</taxon>
        <taxon>Embryophyta</taxon>
        <taxon>Tracheophyta</taxon>
        <taxon>Spermatophyta</taxon>
        <taxon>Magnoliopsida</taxon>
        <taxon>eudicotyledons</taxon>
        <taxon>Gunneridae</taxon>
        <taxon>Pentapetalae</taxon>
        <taxon>rosids</taxon>
        <taxon>malvids</taxon>
        <taxon>Malvales</taxon>
        <taxon>Dipterocarpaceae</taxon>
        <taxon>Rubroshorea</taxon>
    </lineage>
</organism>
<protein>
    <submittedName>
        <fullName evidence="2">Uncharacterized protein</fullName>
    </submittedName>
</protein>
<evidence type="ECO:0000313" key="2">
    <source>
        <dbReference type="EMBL" id="GKV44251.1"/>
    </source>
</evidence>
<evidence type="ECO:0000256" key="1">
    <source>
        <dbReference type="SAM" id="Phobius"/>
    </source>
</evidence>
<feature type="transmembrane region" description="Helical" evidence="1">
    <location>
        <begin position="47"/>
        <end position="71"/>
    </location>
</feature>
<keyword evidence="1" id="KW-0472">Membrane</keyword>
<evidence type="ECO:0000313" key="3">
    <source>
        <dbReference type="Proteomes" id="UP001054252"/>
    </source>
</evidence>
<keyword evidence="1" id="KW-0812">Transmembrane</keyword>
<keyword evidence="1" id="KW-1133">Transmembrane helix</keyword>
<keyword evidence="3" id="KW-1185">Reference proteome</keyword>
<accession>A0AAV5M3F6</accession>
<sequence length="76" mass="8390">MKTNVISGWLSLELIGKLQSSLPISMQLASPNHSVVRLLMKTPQLNLIIISFISAATLHALSSLFSCHFSILHNLY</sequence>
<dbReference type="EMBL" id="BPVZ01000178">
    <property type="protein sequence ID" value="GKV44251.1"/>
    <property type="molecule type" value="Genomic_DNA"/>
</dbReference>